<dbReference type="InterPro" id="IPR005467">
    <property type="entry name" value="His_kinase_dom"/>
</dbReference>
<keyword evidence="8" id="KW-0472">Membrane</keyword>
<dbReference type="PROSITE" id="PS50109">
    <property type="entry name" value="HIS_KIN"/>
    <property type="match status" value="1"/>
</dbReference>
<evidence type="ECO:0000256" key="2">
    <source>
        <dbReference type="ARBA" id="ARBA00012438"/>
    </source>
</evidence>
<dbReference type="SUPFAM" id="SSF47384">
    <property type="entry name" value="Homodimeric domain of signal transducing histidine kinase"/>
    <property type="match status" value="1"/>
</dbReference>
<reference evidence="10 11" key="1">
    <citation type="submission" date="2013-09" db="EMBL/GenBank/DDBJ databases">
        <authorList>
            <person name="Zeng Z."/>
            <person name="Chen C."/>
        </authorList>
    </citation>
    <scope>NUCLEOTIDE SEQUENCE [LARGE SCALE GENOMIC DNA]</scope>
    <source>
        <strain evidence="10 11">F44-8</strain>
    </source>
</reference>
<dbReference type="InterPro" id="IPR036097">
    <property type="entry name" value="HisK_dim/P_sf"/>
</dbReference>
<keyword evidence="6 10" id="KW-0418">Kinase</keyword>
<evidence type="ECO:0000256" key="8">
    <source>
        <dbReference type="SAM" id="Phobius"/>
    </source>
</evidence>
<keyword evidence="5 8" id="KW-0812">Transmembrane</keyword>
<feature type="domain" description="Histidine kinase" evidence="9">
    <location>
        <begin position="222"/>
        <end position="423"/>
    </location>
</feature>
<accession>A0A0A2LLR9</accession>
<dbReference type="GO" id="GO:0000155">
    <property type="term" value="F:phosphorelay sensor kinase activity"/>
    <property type="evidence" value="ECO:0007669"/>
    <property type="project" value="InterPro"/>
</dbReference>
<evidence type="ECO:0000256" key="4">
    <source>
        <dbReference type="ARBA" id="ARBA00022679"/>
    </source>
</evidence>
<proteinExistence type="predicted"/>
<evidence type="ECO:0000313" key="11">
    <source>
        <dbReference type="Proteomes" id="UP000030129"/>
    </source>
</evidence>
<dbReference type="SUPFAM" id="SSF55874">
    <property type="entry name" value="ATPase domain of HSP90 chaperone/DNA topoisomerase II/histidine kinase"/>
    <property type="match status" value="1"/>
</dbReference>
<dbReference type="Gene3D" id="1.10.287.130">
    <property type="match status" value="1"/>
</dbReference>
<dbReference type="eggNOG" id="COG0642">
    <property type="taxonomic scope" value="Bacteria"/>
</dbReference>
<feature type="transmembrane region" description="Helical" evidence="8">
    <location>
        <begin position="12"/>
        <end position="31"/>
    </location>
</feature>
<evidence type="ECO:0000256" key="5">
    <source>
        <dbReference type="ARBA" id="ARBA00022692"/>
    </source>
</evidence>
<dbReference type="RefSeq" id="WP_035134187.1">
    <property type="nucleotide sequence ID" value="NZ_JRLV01000011.1"/>
</dbReference>
<dbReference type="SMART" id="SM00388">
    <property type="entry name" value="HisKA"/>
    <property type="match status" value="1"/>
</dbReference>
<dbReference type="InterPro" id="IPR036890">
    <property type="entry name" value="HATPase_C_sf"/>
</dbReference>
<feature type="transmembrane region" description="Helical" evidence="8">
    <location>
        <begin position="133"/>
        <end position="155"/>
    </location>
</feature>
<dbReference type="InterPro" id="IPR050428">
    <property type="entry name" value="TCS_sensor_his_kinase"/>
</dbReference>
<dbReference type="Pfam" id="PF00512">
    <property type="entry name" value="HisKA"/>
    <property type="match status" value="1"/>
</dbReference>
<dbReference type="AlphaFoldDB" id="A0A0A2LLR9"/>
<keyword evidence="11" id="KW-1185">Reference proteome</keyword>
<keyword evidence="4" id="KW-0808">Transferase</keyword>
<name>A0A0A2LLR9_9FLAO</name>
<dbReference type="STRING" id="1406840.Q763_11210"/>
<dbReference type="CDD" id="cd00082">
    <property type="entry name" value="HisKA"/>
    <property type="match status" value="1"/>
</dbReference>
<evidence type="ECO:0000256" key="6">
    <source>
        <dbReference type="ARBA" id="ARBA00022777"/>
    </source>
</evidence>
<dbReference type="SMART" id="SM00387">
    <property type="entry name" value="HATPase_c"/>
    <property type="match status" value="1"/>
</dbReference>
<evidence type="ECO:0000313" key="10">
    <source>
        <dbReference type="EMBL" id="KGO80221.1"/>
    </source>
</evidence>
<dbReference type="PANTHER" id="PTHR45436:SF5">
    <property type="entry name" value="SENSOR HISTIDINE KINASE TRCS"/>
    <property type="match status" value="1"/>
</dbReference>
<dbReference type="EC" id="2.7.13.3" evidence="2"/>
<keyword evidence="7 8" id="KW-1133">Transmembrane helix</keyword>
<dbReference type="InterPro" id="IPR003594">
    <property type="entry name" value="HATPase_dom"/>
</dbReference>
<dbReference type="EMBL" id="JRLV01000011">
    <property type="protein sequence ID" value="KGO80221.1"/>
    <property type="molecule type" value="Genomic_DNA"/>
</dbReference>
<protein>
    <recommendedName>
        <fullName evidence="2">histidine kinase</fullName>
        <ecNumber evidence="2">2.7.13.3</ecNumber>
    </recommendedName>
</protein>
<comment type="caution">
    <text evidence="10">The sequence shown here is derived from an EMBL/GenBank/DDBJ whole genome shotgun (WGS) entry which is preliminary data.</text>
</comment>
<dbReference type="GO" id="GO:0005886">
    <property type="term" value="C:plasma membrane"/>
    <property type="evidence" value="ECO:0007669"/>
    <property type="project" value="TreeGrafter"/>
</dbReference>
<dbReference type="PANTHER" id="PTHR45436">
    <property type="entry name" value="SENSOR HISTIDINE KINASE YKOH"/>
    <property type="match status" value="1"/>
</dbReference>
<evidence type="ECO:0000259" key="9">
    <source>
        <dbReference type="PROSITE" id="PS50109"/>
    </source>
</evidence>
<dbReference type="Pfam" id="PF02518">
    <property type="entry name" value="HATPase_c"/>
    <property type="match status" value="1"/>
</dbReference>
<organism evidence="10 11">
    <name type="scientific">Flavobacterium beibuense F44-8</name>
    <dbReference type="NCBI Taxonomy" id="1406840"/>
    <lineage>
        <taxon>Bacteria</taxon>
        <taxon>Pseudomonadati</taxon>
        <taxon>Bacteroidota</taxon>
        <taxon>Flavobacteriia</taxon>
        <taxon>Flavobacteriales</taxon>
        <taxon>Flavobacteriaceae</taxon>
        <taxon>Flavobacterium</taxon>
    </lineage>
</organism>
<keyword evidence="3" id="KW-0597">Phosphoprotein</keyword>
<evidence type="ECO:0000256" key="3">
    <source>
        <dbReference type="ARBA" id="ARBA00022553"/>
    </source>
</evidence>
<dbReference type="InterPro" id="IPR003661">
    <property type="entry name" value="HisK_dim/P_dom"/>
</dbReference>
<gene>
    <name evidence="10" type="ORF">Q763_11210</name>
</gene>
<comment type="catalytic activity">
    <reaction evidence="1">
        <text>ATP + protein L-histidine = ADP + protein N-phospho-L-histidine.</text>
        <dbReference type="EC" id="2.7.13.3"/>
    </reaction>
</comment>
<sequence>MNKKLLNITTRSFLRYSVIILIVCAPLFYFMSHWLYVYETDEILSFHKKAFVENELHNGSFSEKDIEIWNKYNRDVEIVPDTGVQKDSIFGTIYFDPFANESEPFRELWAPIEINGKHYTYIEKNNLVEMEDMVYTVAFMFLLIILILMLGIIYLSNRLAKNLWGPFYDTLSQIRSFEIDKDTKPHFQNTGIEEFNQLNTSLDRLIEKNTAIYKNQREFVENAAHELQTPLALFQTKLDNLSQAENLTKDQFEILESLNNDVSRLNRLNKNLLLLSKIDNEAYFEKESVSVNNYINKHLDFFIEQANSKHITVNTQLSHELTLTANPILTEVLINNLFLNTIRHNVKNGSITITTGTNSLTFSNTGNGIALDEEKLFNRFSKTDPSSPGNGLGLAIIKRITEVNNWQIEYLFNNNKHSFIIKF</sequence>
<dbReference type="Gene3D" id="3.30.565.10">
    <property type="entry name" value="Histidine kinase-like ATPase, C-terminal domain"/>
    <property type="match status" value="1"/>
</dbReference>
<evidence type="ECO:0000256" key="1">
    <source>
        <dbReference type="ARBA" id="ARBA00000085"/>
    </source>
</evidence>
<evidence type="ECO:0000256" key="7">
    <source>
        <dbReference type="ARBA" id="ARBA00022989"/>
    </source>
</evidence>
<dbReference type="Proteomes" id="UP000030129">
    <property type="component" value="Unassembled WGS sequence"/>
</dbReference>